<feature type="transmembrane region" description="Helical" evidence="6">
    <location>
        <begin position="340"/>
        <end position="365"/>
    </location>
</feature>
<feature type="transmembrane region" description="Helical" evidence="6">
    <location>
        <begin position="65"/>
        <end position="84"/>
    </location>
</feature>
<keyword evidence="5 6" id="KW-0472">Membrane</keyword>
<dbReference type="AlphaFoldDB" id="A0A0H5R479"/>
<evidence type="ECO:0000256" key="3">
    <source>
        <dbReference type="ARBA" id="ARBA00022692"/>
    </source>
</evidence>
<feature type="transmembrane region" description="Helical" evidence="6">
    <location>
        <begin position="121"/>
        <end position="141"/>
    </location>
</feature>
<proteinExistence type="inferred from homology"/>
<keyword evidence="3 6" id="KW-0812">Transmembrane</keyword>
<reference evidence="7" key="1">
    <citation type="submission" date="2015-04" db="EMBL/GenBank/DDBJ databases">
        <title>The genome sequence of the plant pathogenic Rhizarian Plasmodiophora brassicae reveals insights in its biotrophic life cycle and the origin of chitin synthesis.</title>
        <authorList>
            <person name="Schwelm A."/>
            <person name="Fogelqvist J."/>
            <person name="Knaust A."/>
            <person name="Julke S."/>
            <person name="Lilja T."/>
            <person name="Dhandapani V."/>
            <person name="Bonilla-Rosso G."/>
            <person name="Karlsson M."/>
            <person name="Shevchenko A."/>
            <person name="Choi S.R."/>
            <person name="Kim H.G."/>
            <person name="Park J.Y."/>
            <person name="Lim Y.P."/>
            <person name="Ludwig-Muller J."/>
            <person name="Dixelius C."/>
        </authorList>
    </citation>
    <scope>NUCLEOTIDE SEQUENCE</scope>
    <source>
        <tissue evidence="7">Potato root galls</tissue>
    </source>
</reference>
<feature type="transmembrane region" description="Helical" evidence="6">
    <location>
        <begin position="161"/>
        <end position="185"/>
    </location>
</feature>
<evidence type="ECO:0000256" key="2">
    <source>
        <dbReference type="ARBA" id="ARBA00007168"/>
    </source>
</evidence>
<dbReference type="EMBL" id="HACM01008568">
    <property type="protein sequence ID" value="CRZ09010.1"/>
    <property type="molecule type" value="Transcribed_RNA"/>
</dbReference>
<dbReference type="InterPro" id="IPR007603">
    <property type="entry name" value="Choline_transptr-like"/>
</dbReference>
<evidence type="ECO:0000256" key="4">
    <source>
        <dbReference type="ARBA" id="ARBA00022989"/>
    </source>
</evidence>
<comment type="function">
    <text evidence="6">Choline transporter.</text>
</comment>
<comment type="subcellular location">
    <subcellularLocation>
        <location evidence="6">Cell membrane</location>
        <topology evidence="6">Multi-pass membrane protein</topology>
    </subcellularLocation>
    <subcellularLocation>
        <location evidence="1">Membrane</location>
        <topology evidence="1">Multi-pass membrane protein</topology>
    </subcellularLocation>
</comment>
<accession>A0A0H5R479</accession>
<evidence type="ECO:0000256" key="5">
    <source>
        <dbReference type="ARBA" id="ARBA00023136"/>
    </source>
</evidence>
<comment type="similarity">
    <text evidence="2 6">Belongs to the CTL (choline transporter-like) family.</text>
</comment>
<keyword evidence="4 6" id="KW-1133">Transmembrane helix</keyword>
<protein>
    <recommendedName>
        <fullName evidence="6">Choline transporter-like protein</fullName>
    </recommendedName>
</protein>
<feature type="transmembrane region" description="Helical" evidence="6">
    <location>
        <begin position="96"/>
        <end position="116"/>
    </location>
</feature>
<feature type="transmembrane region" description="Helical" evidence="6">
    <location>
        <begin position="25"/>
        <end position="44"/>
    </location>
</feature>
<organism evidence="7">
    <name type="scientific">Spongospora subterranea</name>
    <dbReference type="NCBI Taxonomy" id="70186"/>
    <lineage>
        <taxon>Eukaryota</taxon>
        <taxon>Sar</taxon>
        <taxon>Rhizaria</taxon>
        <taxon>Endomyxa</taxon>
        <taxon>Phytomyxea</taxon>
        <taxon>Plasmodiophorida</taxon>
        <taxon>Plasmodiophoridae</taxon>
        <taxon>Spongospora</taxon>
    </lineage>
</organism>
<dbReference type="GO" id="GO:0005886">
    <property type="term" value="C:plasma membrane"/>
    <property type="evidence" value="ECO:0007669"/>
    <property type="project" value="UniProtKB-SubCell"/>
</dbReference>
<feature type="transmembrane region" description="Helical" evidence="6">
    <location>
        <begin position="377"/>
        <end position="406"/>
    </location>
</feature>
<evidence type="ECO:0000313" key="7">
    <source>
        <dbReference type="EMBL" id="CRZ09010.1"/>
    </source>
</evidence>
<name>A0A0H5R479_9EUKA</name>
<dbReference type="GO" id="GO:0022857">
    <property type="term" value="F:transmembrane transporter activity"/>
    <property type="evidence" value="ECO:0007669"/>
    <property type="project" value="UniProtKB-UniRule"/>
</dbReference>
<evidence type="ECO:0000256" key="1">
    <source>
        <dbReference type="ARBA" id="ARBA00004141"/>
    </source>
</evidence>
<sequence length="439" mass="46961">MLSEQQYQNKPSDQQDVPAGKYNDVIWALLFVLNVVAVCVAAGFNFKKIDINSSNTTATESSGPIIAALACGFIASIAFGIAWIRVLNHPAISINVIKFAMFANIGLSVIACAIAFAAGQVVTGVIMLIFSALAALWYYVVRNRIAFTTIMLEMATACTKQYTSTVFIAIVVQFVALGWIVLWVIAILGASGSKSSVVIFLLVLSLYWTLNVLMNVVQVTVGGVAATWYYQSQSTNVVSSSAKRACTTSFGSICFGSFIVSAIEALRAVARASGRDNQILACIVDCILSIIQAIAEFISKYAYAYVAIWGQDFCTSAKNTWGLLKRRGFDVIVNDDLSNLAFWMSSLIGGVVGAAVGALVFLAAGGKTSSDGLTASMLLCFFLGAFLTGVVMSVIESCVVTFMVLWAEEPAPLAQNHQALHQKLIAAVRKMYPSIQGPI</sequence>
<dbReference type="PANTHER" id="PTHR12385">
    <property type="entry name" value="CHOLINE TRANSPORTER-LIKE (SLC FAMILY 44)"/>
    <property type="match status" value="1"/>
</dbReference>
<dbReference type="PANTHER" id="PTHR12385:SF4">
    <property type="entry name" value="PROTEIN PNS1"/>
    <property type="match status" value="1"/>
</dbReference>
<feature type="transmembrane region" description="Helical" evidence="6">
    <location>
        <begin position="197"/>
        <end position="230"/>
    </location>
</feature>
<evidence type="ECO:0000256" key="6">
    <source>
        <dbReference type="RuleBase" id="RU368066"/>
    </source>
</evidence>
<dbReference type="Pfam" id="PF04515">
    <property type="entry name" value="Choline_transpo"/>
    <property type="match status" value="1"/>
</dbReference>